<name>A0A9P0HYC5_SPOLI</name>
<dbReference type="Gene3D" id="2.120.10.80">
    <property type="entry name" value="Kelch-type beta propeller"/>
    <property type="match status" value="2"/>
</dbReference>
<dbReference type="Pfam" id="PF00651">
    <property type="entry name" value="BTB"/>
    <property type="match status" value="1"/>
</dbReference>
<evidence type="ECO:0000259" key="7">
    <source>
        <dbReference type="PROSITE" id="PS50097"/>
    </source>
</evidence>
<dbReference type="PROSITE" id="PS50097">
    <property type="entry name" value="BTB"/>
    <property type="match status" value="1"/>
</dbReference>
<dbReference type="SMART" id="SM00225">
    <property type="entry name" value="BTB"/>
    <property type="match status" value="1"/>
</dbReference>
<feature type="compositionally biased region" description="Low complexity" evidence="6">
    <location>
        <begin position="14"/>
        <end position="23"/>
    </location>
</feature>
<evidence type="ECO:0000256" key="6">
    <source>
        <dbReference type="SAM" id="MobiDB-lite"/>
    </source>
</evidence>
<dbReference type="InterPro" id="IPR000210">
    <property type="entry name" value="BTB/POZ_dom"/>
</dbReference>
<dbReference type="AlphaFoldDB" id="A0A9P0HYC5"/>
<dbReference type="Gene3D" id="1.25.40.420">
    <property type="match status" value="1"/>
</dbReference>
<dbReference type="InterPro" id="IPR006652">
    <property type="entry name" value="Kelch_1"/>
</dbReference>
<dbReference type="Proteomes" id="UP001153321">
    <property type="component" value="Chromosome 13"/>
</dbReference>
<accession>A0A9P0HYC5</accession>
<dbReference type="Pfam" id="PF01344">
    <property type="entry name" value="Kelch_1"/>
    <property type="match status" value="2"/>
</dbReference>
<keyword evidence="3" id="KW-0677">Repeat</keyword>
<dbReference type="FunFam" id="1.25.40.420:FF:000001">
    <property type="entry name" value="Kelch-like family member 12"/>
    <property type="match status" value="1"/>
</dbReference>
<keyword evidence="2" id="KW-0880">Kelch repeat</keyword>
<gene>
    <name evidence="8" type="ORF">SPLIT_LOCUS1815</name>
</gene>
<dbReference type="SUPFAM" id="SSF117281">
    <property type="entry name" value="Kelch motif"/>
    <property type="match status" value="1"/>
</dbReference>
<dbReference type="Pfam" id="PF07707">
    <property type="entry name" value="BACK"/>
    <property type="match status" value="1"/>
</dbReference>
<evidence type="ECO:0000256" key="2">
    <source>
        <dbReference type="ARBA" id="ARBA00022441"/>
    </source>
</evidence>
<evidence type="ECO:0000313" key="9">
    <source>
        <dbReference type="Proteomes" id="UP001153321"/>
    </source>
</evidence>
<dbReference type="GO" id="GO:0005737">
    <property type="term" value="C:cytoplasm"/>
    <property type="evidence" value="ECO:0007669"/>
    <property type="project" value="UniProtKB-ARBA"/>
</dbReference>
<evidence type="ECO:0000256" key="3">
    <source>
        <dbReference type="ARBA" id="ARBA00022737"/>
    </source>
</evidence>
<dbReference type="PANTHER" id="PTHR45632">
    <property type="entry name" value="LD33804P"/>
    <property type="match status" value="1"/>
</dbReference>
<comment type="function">
    <text evidence="5">Probable substrate-specific adapter of an E3 ubiquitin-protein ligase complex which mediates the ubiquitination and subsequent proteasomal degradation of target proteins. May have a role in synapse differentiation and growth.</text>
</comment>
<dbReference type="EMBL" id="LR824544">
    <property type="protein sequence ID" value="CAH1636453.1"/>
    <property type="molecule type" value="Genomic_DNA"/>
</dbReference>
<protein>
    <recommendedName>
        <fullName evidence="1">Kelch-like protein diablo</fullName>
    </recommendedName>
</protein>
<evidence type="ECO:0000313" key="8">
    <source>
        <dbReference type="EMBL" id="CAH1636453.1"/>
    </source>
</evidence>
<sequence>MSSSETQKPESSKDNISSNSIDEGLPRELSQLSLSSGSSQDEFFCDTGHSGAALKNIFGYYQSQKLCDVVLIAGGCRIPAHKILLASCSEYFAAMFTGSLREAQSSEITLERVDPQALQDLVHYCYTGTIELREETVEVLLSTSSLLQLNSVTNACCAFLKKQLDPCNCLGIALFAEQQSCLDLHKSALKYTYQNFMQVVKHQEFLSLQSDQLSSLLKSDDLNVVTEENVFESLMTWVQHDSATRECHLSTLLKLIKLPLLSSEYLIDKVEQACGNVPECQPLIMEAVKWHLLPERRSLLFSHRTRPRTSTIGRLLAIGGMDGYKGASNMEMYDPRTNTWTPFMRMGARRLQFGVAVMQNKLIVVGGRDGLKTLNTVECFDLTSLSWSVLAPMNTHRHGLGVAVLGDGPNSPVYAVGGHDGWIYLNSVERWDACSRTWTIVSPMTGARSTCGVAALRGRLYAVGGRDGGACLRSVECYDPATNHWTNCAPMTRRRGGVSVCAAGGYLYALGGHEAPANTVGGRLACVERYDPVADTWILLARLSYGRDAIGSCLLGDRIVAVGGYDGVQYLCVVEVYDSESNCWRKLAPLSTGRAGAAVVSVPPPKMSSDITPSAGRWILLNLFRYSQCLTQKMMMTIKYRLHSNKMIS</sequence>
<dbReference type="InterPro" id="IPR011705">
    <property type="entry name" value="BACK"/>
</dbReference>
<evidence type="ECO:0000256" key="4">
    <source>
        <dbReference type="ARBA" id="ARBA00023203"/>
    </source>
</evidence>
<dbReference type="InterPro" id="IPR015915">
    <property type="entry name" value="Kelch-typ_b-propeller"/>
</dbReference>
<organism evidence="8 9">
    <name type="scientific">Spodoptera littoralis</name>
    <name type="common">Egyptian cotton leafworm</name>
    <dbReference type="NCBI Taxonomy" id="7109"/>
    <lineage>
        <taxon>Eukaryota</taxon>
        <taxon>Metazoa</taxon>
        <taxon>Ecdysozoa</taxon>
        <taxon>Arthropoda</taxon>
        <taxon>Hexapoda</taxon>
        <taxon>Insecta</taxon>
        <taxon>Pterygota</taxon>
        <taxon>Neoptera</taxon>
        <taxon>Endopterygota</taxon>
        <taxon>Lepidoptera</taxon>
        <taxon>Glossata</taxon>
        <taxon>Ditrysia</taxon>
        <taxon>Noctuoidea</taxon>
        <taxon>Noctuidae</taxon>
        <taxon>Amphipyrinae</taxon>
        <taxon>Spodoptera</taxon>
    </lineage>
</organism>
<dbReference type="GO" id="GO:0003779">
    <property type="term" value="F:actin binding"/>
    <property type="evidence" value="ECO:0007669"/>
    <property type="project" value="UniProtKB-KW"/>
</dbReference>
<dbReference type="InterPro" id="IPR017096">
    <property type="entry name" value="BTB-kelch_protein"/>
</dbReference>
<dbReference type="Pfam" id="PF24681">
    <property type="entry name" value="Kelch_KLHDC2_KLHL20_DRC7"/>
    <property type="match status" value="1"/>
</dbReference>
<dbReference type="InterPro" id="IPR011333">
    <property type="entry name" value="SKP1/BTB/POZ_sf"/>
</dbReference>
<reference evidence="8" key="1">
    <citation type="submission" date="2022-02" db="EMBL/GenBank/DDBJ databases">
        <authorList>
            <person name="King R."/>
        </authorList>
    </citation>
    <scope>NUCLEOTIDE SEQUENCE</scope>
</reference>
<dbReference type="PANTHER" id="PTHR45632:SF17">
    <property type="entry name" value="KELCH-LIKE PROTEIN 31"/>
    <property type="match status" value="1"/>
</dbReference>
<feature type="domain" description="BTB" evidence="7">
    <location>
        <begin position="67"/>
        <end position="134"/>
    </location>
</feature>
<keyword evidence="4" id="KW-0009">Actin-binding</keyword>
<dbReference type="PIRSF" id="PIRSF037037">
    <property type="entry name" value="Kelch-like_protein_gigaxonin"/>
    <property type="match status" value="1"/>
</dbReference>
<evidence type="ECO:0000256" key="1">
    <source>
        <dbReference type="ARBA" id="ARBA00013699"/>
    </source>
</evidence>
<dbReference type="Gene3D" id="3.30.710.10">
    <property type="entry name" value="Potassium Channel Kv1.1, Chain A"/>
    <property type="match status" value="1"/>
</dbReference>
<proteinExistence type="predicted"/>
<feature type="region of interest" description="Disordered" evidence="6">
    <location>
        <begin position="1"/>
        <end position="23"/>
    </location>
</feature>
<evidence type="ECO:0000256" key="5">
    <source>
        <dbReference type="ARBA" id="ARBA00043912"/>
    </source>
</evidence>
<dbReference type="SUPFAM" id="SSF54695">
    <property type="entry name" value="POZ domain"/>
    <property type="match status" value="1"/>
</dbReference>
<keyword evidence="9" id="KW-1185">Reference proteome</keyword>
<dbReference type="FunFam" id="3.30.710.10:FF:000001">
    <property type="entry name" value="Kelch-like family member 20"/>
    <property type="match status" value="1"/>
</dbReference>
<dbReference type="SMART" id="SM00875">
    <property type="entry name" value="BACK"/>
    <property type="match status" value="1"/>
</dbReference>
<dbReference type="SMART" id="SM00612">
    <property type="entry name" value="Kelch"/>
    <property type="match status" value="6"/>
</dbReference>